<evidence type="ECO:0000256" key="9">
    <source>
        <dbReference type="ARBA" id="ARBA00022679"/>
    </source>
</evidence>
<keyword evidence="22" id="KW-1185">Reference proteome</keyword>
<evidence type="ECO:0000256" key="19">
    <source>
        <dbReference type="SAM" id="MobiDB-lite"/>
    </source>
</evidence>
<dbReference type="GO" id="GO:0005524">
    <property type="term" value="F:ATP binding"/>
    <property type="evidence" value="ECO:0007669"/>
    <property type="project" value="UniProtKB-KW"/>
</dbReference>
<comment type="cofactor">
    <cofactor evidence="1">
        <name>Mg(2+)</name>
        <dbReference type="ChEBI" id="CHEBI:18420"/>
    </cofactor>
</comment>
<dbReference type="PANTHER" id="PTHR45723">
    <property type="entry name" value="SERINE/THREONINE-PROTEIN KINASE RIO1"/>
    <property type="match status" value="1"/>
</dbReference>
<evidence type="ECO:0000259" key="20">
    <source>
        <dbReference type="SMART" id="SM00090"/>
    </source>
</evidence>
<accession>A0AAD5VCX7</accession>
<evidence type="ECO:0000256" key="12">
    <source>
        <dbReference type="ARBA" id="ARBA00022777"/>
    </source>
</evidence>
<evidence type="ECO:0000313" key="22">
    <source>
        <dbReference type="Proteomes" id="UP001212997"/>
    </source>
</evidence>
<dbReference type="Pfam" id="PF01163">
    <property type="entry name" value="RIO1"/>
    <property type="match status" value="2"/>
</dbReference>
<feature type="compositionally biased region" description="Low complexity" evidence="19">
    <location>
        <begin position="118"/>
        <end position="138"/>
    </location>
</feature>
<keyword evidence="12" id="KW-0418">Kinase</keyword>
<comment type="catalytic activity">
    <reaction evidence="17">
        <text>L-seryl-[protein] + ATP = O-phospho-L-seryl-[protein] + ADP + H(+)</text>
        <dbReference type="Rhea" id="RHEA:17989"/>
        <dbReference type="Rhea" id="RHEA-COMP:9863"/>
        <dbReference type="Rhea" id="RHEA-COMP:11604"/>
        <dbReference type="ChEBI" id="CHEBI:15378"/>
        <dbReference type="ChEBI" id="CHEBI:29999"/>
        <dbReference type="ChEBI" id="CHEBI:30616"/>
        <dbReference type="ChEBI" id="CHEBI:83421"/>
        <dbReference type="ChEBI" id="CHEBI:456216"/>
        <dbReference type="EC" id="2.7.11.1"/>
    </reaction>
</comment>
<gene>
    <name evidence="21" type="ORF">NLI96_g1257</name>
</gene>
<dbReference type="FunFam" id="3.30.200.20:FF:000148">
    <property type="entry name" value="Serine/threonine-protein kinase RIO1"/>
    <property type="match status" value="1"/>
</dbReference>
<dbReference type="InterPro" id="IPR018934">
    <property type="entry name" value="RIO_dom"/>
</dbReference>
<keyword evidence="7" id="KW-0690">Ribosome biogenesis</keyword>
<dbReference type="InterPro" id="IPR018935">
    <property type="entry name" value="RIO_kinase_CS"/>
</dbReference>
<evidence type="ECO:0000313" key="21">
    <source>
        <dbReference type="EMBL" id="KAJ3490695.1"/>
    </source>
</evidence>
<keyword evidence="13" id="KW-0378">Hydrolase</keyword>
<evidence type="ECO:0000256" key="18">
    <source>
        <dbReference type="ARBA" id="ARBA00068838"/>
    </source>
</evidence>
<feature type="compositionally biased region" description="Basic and acidic residues" evidence="19">
    <location>
        <begin position="549"/>
        <end position="566"/>
    </location>
</feature>
<organism evidence="21 22">
    <name type="scientific">Meripilus lineatus</name>
    <dbReference type="NCBI Taxonomy" id="2056292"/>
    <lineage>
        <taxon>Eukaryota</taxon>
        <taxon>Fungi</taxon>
        <taxon>Dikarya</taxon>
        <taxon>Basidiomycota</taxon>
        <taxon>Agaricomycotina</taxon>
        <taxon>Agaricomycetes</taxon>
        <taxon>Polyporales</taxon>
        <taxon>Meripilaceae</taxon>
        <taxon>Meripilus</taxon>
    </lineage>
</organism>
<evidence type="ECO:0000256" key="14">
    <source>
        <dbReference type="ARBA" id="ARBA00022840"/>
    </source>
</evidence>
<dbReference type="GO" id="GO:0046872">
    <property type="term" value="F:metal ion binding"/>
    <property type="evidence" value="ECO:0007669"/>
    <property type="project" value="UniProtKB-KW"/>
</dbReference>
<comment type="caution">
    <text evidence="21">The sequence shown here is derived from an EMBL/GenBank/DDBJ whole genome shotgun (WGS) entry which is preliminary data.</text>
</comment>
<proteinExistence type="inferred from homology"/>
<dbReference type="AlphaFoldDB" id="A0AAD5VCX7"/>
<evidence type="ECO:0000256" key="1">
    <source>
        <dbReference type="ARBA" id="ARBA00001946"/>
    </source>
</evidence>
<evidence type="ECO:0000256" key="4">
    <source>
        <dbReference type="ARBA" id="ARBA00012513"/>
    </source>
</evidence>
<evidence type="ECO:0000256" key="7">
    <source>
        <dbReference type="ARBA" id="ARBA00022517"/>
    </source>
</evidence>
<feature type="region of interest" description="Disordered" evidence="19">
    <location>
        <begin position="626"/>
        <end position="671"/>
    </location>
</feature>
<evidence type="ECO:0000256" key="16">
    <source>
        <dbReference type="ARBA" id="ARBA00047899"/>
    </source>
</evidence>
<dbReference type="GO" id="GO:0042254">
    <property type="term" value="P:ribosome biogenesis"/>
    <property type="evidence" value="ECO:0007669"/>
    <property type="project" value="UniProtKB-KW"/>
</dbReference>
<evidence type="ECO:0000256" key="17">
    <source>
        <dbReference type="ARBA" id="ARBA00048679"/>
    </source>
</evidence>
<reference evidence="21" key="1">
    <citation type="submission" date="2022-07" db="EMBL/GenBank/DDBJ databases">
        <title>Genome Sequence of Physisporinus lineatus.</title>
        <authorList>
            <person name="Buettner E."/>
        </authorList>
    </citation>
    <scope>NUCLEOTIDE SEQUENCE</scope>
    <source>
        <strain evidence="21">VT162</strain>
    </source>
</reference>
<evidence type="ECO:0000256" key="3">
    <source>
        <dbReference type="ARBA" id="ARBA00009196"/>
    </source>
</evidence>
<comment type="similarity">
    <text evidence="3">Belongs to the protein kinase superfamily. RIO-type Ser/Thr kinase family.</text>
</comment>
<keyword evidence="14" id="KW-0067">ATP-binding</keyword>
<feature type="region of interest" description="Disordered" evidence="19">
    <location>
        <begin position="1"/>
        <end position="32"/>
    </location>
</feature>
<name>A0AAD5VCX7_9APHY</name>
<dbReference type="EMBL" id="JANAWD010000024">
    <property type="protein sequence ID" value="KAJ3490695.1"/>
    <property type="molecule type" value="Genomic_DNA"/>
</dbReference>
<evidence type="ECO:0000256" key="11">
    <source>
        <dbReference type="ARBA" id="ARBA00022741"/>
    </source>
</evidence>
<comment type="catalytic activity">
    <reaction evidence="16">
        <text>L-threonyl-[protein] + ATP = O-phospho-L-threonyl-[protein] + ADP + H(+)</text>
        <dbReference type="Rhea" id="RHEA:46608"/>
        <dbReference type="Rhea" id="RHEA-COMP:11060"/>
        <dbReference type="Rhea" id="RHEA-COMP:11605"/>
        <dbReference type="ChEBI" id="CHEBI:15378"/>
        <dbReference type="ChEBI" id="CHEBI:30013"/>
        <dbReference type="ChEBI" id="CHEBI:30616"/>
        <dbReference type="ChEBI" id="CHEBI:61977"/>
        <dbReference type="ChEBI" id="CHEBI:456216"/>
        <dbReference type="EC" id="2.7.11.1"/>
    </reaction>
</comment>
<comment type="subcellular location">
    <subcellularLocation>
        <location evidence="2">Cytoplasm</location>
    </subcellularLocation>
</comment>
<evidence type="ECO:0000256" key="5">
    <source>
        <dbReference type="ARBA" id="ARBA00016038"/>
    </source>
</evidence>
<evidence type="ECO:0000256" key="2">
    <source>
        <dbReference type="ARBA" id="ARBA00004496"/>
    </source>
</evidence>
<dbReference type="CDD" id="cd05147">
    <property type="entry name" value="RIO1_euk"/>
    <property type="match status" value="1"/>
</dbReference>
<feature type="compositionally biased region" description="Acidic residues" evidence="19">
    <location>
        <begin position="582"/>
        <end position="593"/>
    </location>
</feature>
<keyword evidence="8" id="KW-0723">Serine/threonine-protein kinase</keyword>
<dbReference type="InterPro" id="IPR011009">
    <property type="entry name" value="Kinase-like_dom_sf"/>
</dbReference>
<dbReference type="InterPro" id="IPR000687">
    <property type="entry name" value="RIO_kinase"/>
</dbReference>
<protein>
    <recommendedName>
        <fullName evidence="5">Serine/threonine-protein kinase RIO1</fullName>
        <ecNumber evidence="4">2.7.11.1</ecNumber>
    </recommendedName>
    <alternativeName>
        <fullName evidence="18">Serine/threonine-protein kinase rio1</fullName>
    </alternativeName>
</protein>
<dbReference type="GO" id="GO:0016787">
    <property type="term" value="F:hydrolase activity"/>
    <property type="evidence" value="ECO:0007669"/>
    <property type="project" value="UniProtKB-KW"/>
</dbReference>
<dbReference type="GO" id="GO:0005737">
    <property type="term" value="C:cytoplasm"/>
    <property type="evidence" value="ECO:0007669"/>
    <property type="project" value="UniProtKB-SubCell"/>
</dbReference>
<keyword evidence="9" id="KW-0808">Transferase</keyword>
<feature type="compositionally biased region" description="Basic and acidic residues" evidence="19">
    <location>
        <begin position="626"/>
        <end position="649"/>
    </location>
</feature>
<keyword evidence="6" id="KW-0963">Cytoplasm</keyword>
<evidence type="ECO:0000256" key="15">
    <source>
        <dbReference type="ARBA" id="ARBA00022842"/>
    </source>
</evidence>
<dbReference type="PROSITE" id="PS01245">
    <property type="entry name" value="RIO1"/>
    <property type="match status" value="1"/>
</dbReference>
<dbReference type="Gene3D" id="3.30.200.20">
    <property type="entry name" value="Phosphorylase Kinase, domain 1"/>
    <property type="match status" value="1"/>
</dbReference>
<feature type="region of interest" description="Disordered" evidence="19">
    <location>
        <begin position="549"/>
        <end position="611"/>
    </location>
</feature>
<dbReference type="SMART" id="SM00090">
    <property type="entry name" value="RIO"/>
    <property type="match status" value="1"/>
</dbReference>
<feature type="compositionally biased region" description="Basic and acidic residues" evidence="19">
    <location>
        <begin position="594"/>
        <end position="611"/>
    </location>
</feature>
<dbReference type="InterPro" id="IPR051272">
    <property type="entry name" value="RIO-type_Ser/Thr_kinase"/>
</dbReference>
<evidence type="ECO:0000256" key="6">
    <source>
        <dbReference type="ARBA" id="ARBA00022490"/>
    </source>
</evidence>
<dbReference type="EC" id="2.7.11.1" evidence="4"/>
<evidence type="ECO:0000256" key="8">
    <source>
        <dbReference type="ARBA" id="ARBA00022527"/>
    </source>
</evidence>
<evidence type="ECO:0000256" key="10">
    <source>
        <dbReference type="ARBA" id="ARBA00022723"/>
    </source>
</evidence>
<dbReference type="Gene3D" id="1.10.510.10">
    <property type="entry name" value="Transferase(Phosphotransferase) domain 1"/>
    <property type="match status" value="1"/>
</dbReference>
<dbReference type="SUPFAM" id="SSF56112">
    <property type="entry name" value="Protein kinase-like (PK-like)"/>
    <property type="match status" value="1"/>
</dbReference>
<feature type="domain" description="RIO kinase" evidence="20">
    <location>
        <begin position="185"/>
        <end position="454"/>
    </location>
</feature>
<keyword evidence="11" id="KW-0547">Nucleotide-binding</keyword>
<dbReference type="GO" id="GO:0004674">
    <property type="term" value="F:protein serine/threonine kinase activity"/>
    <property type="evidence" value="ECO:0007669"/>
    <property type="project" value="UniProtKB-KW"/>
</dbReference>
<dbReference type="Proteomes" id="UP001212997">
    <property type="component" value="Unassembled WGS sequence"/>
</dbReference>
<keyword evidence="10" id="KW-0479">Metal-binding</keyword>
<sequence>MSNDTPSVEDGQFDDALEVSQVPPQLNPREGHNFIDEENLLEWSSESEGEDEFDIDEDEMEYAAYQTLRAEDEDWEVAERDFTKQYNRLKQHVAVHTGSAQSIPSAIKDRGSVASLPAVNRPRAPARPQTSSASPSTSHHAKDKTENQLQALSKYSSRLKNLDMAYSLGVGVNRKGPSATANMKDKSDRATSEQVLDPRTRIILFKMIGRGLLFEVNGCVSTGKEANVYHALTPERQHRALKIYKTSILVFKDRDRYVTGEYRFRRGYSRHNPRKMVRVWAEKEMRNLKRLQTAGIRCPEPIEVRENVLVMGFIGDKDGWASPRLKDADIPATAFPALYSELVCTIRKLFHECKLVHADLSEYNILYHMEPSPTSHESTPSSVPTEQSGTVTTSLVKNETHGHLYIIDVSQSVEHDHPHAFDFLRSDLRNVEDFFSKRGVRCLGLRRAFEFVTTQSFDEAEENPMEVLKKRLEEIPEETISTMDDVAPDGEGEGASSTATHEDSVFLRSYIPRTLNEVYDPERDVRALARGEGEKLIYKDTIGIVVKEKDVQQTHEGQKPLDHFDGGESGDEGSEDSGGSETDSEEAIDGENEFQERKPRGHRHEDRDAKKVQTFSQLFAYLSHTIDPDSHHYPCVQERKKATKAEAREKRKTKIPKAEKKRKVKTTARGK</sequence>
<keyword evidence="15" id="KW-0460">Magnesium</keyword>
<feature type="compositionally biased region" description="Basic residues" evidence="19">
    <location>
        <begin position="650"/>
        <end position="671"/>
    </location>
</feature>
<feature type="region of interest" description="Disordered" evidence="19">
    <location>
        <begin position="118"/>
        <end position="147"/>
    </location>
</feature>
<feature type="region of interest" description="Disordered" evidence="19">
    <location>
        <begin position="479"/>
        <end position="501"/>
    </location>
</feature>
<evidence type="ECO:0000256" key="13">
    <source>
        <dbReference type="ARBA" id="ARBA00022801"/>
    </source>
</evidence>